<dbReference type="PANTHER" id="PTHR48111">
    <property type="entry name" value="REGULATOR OF RPOS"/>
    <property type="match status" value="1"/>
</dbReference>
<dbReference type="InterPro" id="IPR039420">
    <property type="entry name" value="WalR-like"/>
</dbReference>
<proteinExistence type="predicted"/>
<dbReference type="SMART" id="SM00850">
    <property type="entry name" value="LytTR"/>
    <property type="match status" value="1"/>
</dbReference>
<dbReference type="RefSeq" id="WP_010518659.1">
    <property type="nucleotide sequence ID" value="NZ_AFOE01000028.1"/>
</dbReference>
<evidence type="ECO:0000313" key="6">
    <source>
        <dbReference type="Proteomes" id="UP000191680"/>
    </source>
</evidence>
<dbReference type="InterPro" id="IPR001789">
    <property type="entry name" value="Sig_transdc_resp-reg_receiver"/>
</dbReference>
<evidence type="ECO:0000259" key="4">
    <source>
        <dbReference type="PROSITE" id="PS50930"/>
    </source>
</evidence>
<dbReference type="Gene3D" id="2.40.50.1020">
    <property type="entry name" value="LytTr DNA-binding domain"/>
    <property type="match status" value="1"/>
</dbReference>
<gene>
    <name evidence="5" type="ORF">BUL40_03280</name>
</gene>
<evidence type="ECO:0000313" key="5">
    <source>
        <dbReference type="EMBL" id="OQD43649.1"/>
    </source>
</evidence>
<feature type="domain" description="Response regulatory" evidence="3">
    <location>
        <begin position="2"/>
        <end position="113"/>
    </location>
</feature>
<dbReference type="GO" id="GO:0005829">
    <property type="term" value="C:cytosol"/>
    <property type="evidence" value="ECO:0007669"/>
    <property type="project" value="TreeGrafter"/>
</dbReference>
<dbReference type="PROSITE" id="PS50930">
    <property type="entry name" value="HTH_LYTTR"/>
    <property type="match status" value="1"/>
</dbReference>
<dbReference type="AlphaFoldDB" id="A0A1V6LU31"/>
<reference evidence="5 6" key="1">
    <citation type="submission" date="2016-12" db="EMBL/GenBank/DDBJ databases">
        <authorList>
            <person name="Song W.-J."/>
            <person name="Kurnit D.M."/>
        </authorList>
    </citation>
    <scope>NUCLEOTIDE SEQUENCE [LARGE SCALE GENOMIC DNA]</scope>
    <source>
        <strain evidence="5 6">HSG9</strain>
    </source>
</reference>
<feature type="modified residue" description="4-aspartylphosphate" evidence="2">
    <location>
        <position position="53"/>
    </location>
</feature>
<dbReference type="InterPro" id="IPR007492">
    <property type="entry name" value="LytTR_DNA-bd_dom"/>
</dbReference>
<dbReference type="Proteomes" id="UP000191680">
    <property type="component" value="Unassembled WGS sequence"/>
</dbReference>
<dbReference type="GO" id="GO:0032993">
    <property type="term" value="C:protein-DNA complex"/>
    <property type="evidence" value="ECO:0007669"/>
    <property type="project" value="TreeGrafter"/>
</dbReference>
<dbReference type="PROSITE" id="PS50110">
    <property type="entry name" value="RESPONSE_REGULATORY"/>
    <property type="match status" value="1"/>
</dbReference>
<keyword evidence="2" id="KW-0597">Phosphoprotein</keyword>
<keyword evidence="6" id="KW-1185">Reference proteome</keyword>
<dbReference type="InterPro" id="IPR011006">
    <property type="entry name" value="CheY-like_superfamily"/>
</dbReference>
<evidence type="ECO:0000256" key="1">
    <source>
        <dbReference type="ARBA" id="ARBA00023125"/>
    </source>
</evidence>
<protein>
    <submittedName>
        <fullName evidence="5">DNA-binding response regulator</fullName>
    </submittedName>
</protein>
<evidence type="ECO:0000259" key="3">
    <source>
        <dbReference type="PROSITE" id="PS50110"/>
    </source>
</evidence>
<keyword evidence="1 5" id="KW-0238">DNA-binding</keyword>
<name>A0A1V6LU31_9FLAO</name>
<dbReference type="PANTHER" id="PTHR48111:SF17">
    <property type="entry name" value="TRANSCRIPTIONAL REGULATORY PROTEIN YPDB"/>
    <property type="match status" value="1"/>
</dbReference>
<evidence type="ECO:0000256" key="2">
    <source>
        <dbReference type="PROSITE-ProRule" id="PRU00169"/>
    </source>
</evidence>
<dbReference type="OrthoDB" id="2168082at2"/>
<dbReference type="GO" id="GO:0000156">
    <property type="term" value="F:phosphorelay response regulator activity"/>
    <property type="evidence" value="ECO:0007669"/>
    <property type="project" value="TreeGrafter"/>
</dbReference>
<organism evidence="5 6">
    <name type="scientific">Croceivirga radicis</name>
    <dbReference type="NCBI Taxonomy" id="1929488"/>
    <lineage>
        <taxon>Bacteria</taxon>
        <taxon>Pseudomonadati</taxon>
        <taxon>Bacteroidota</taxon>
        <taxon>Flavobacteriia</taxon>
        <taxon>Flavobacteriales</taxon>
        <taxon>Flavobacteriaceae</taxon>
        <taxon>Croceivirga</taxon>
    </lineage>
</organism>
<sequence>MKCIIIDDEPLAADLLADYCQHLDFLEVVGVFTNPLESIPVIKAKNIDLIFLDIEMPQLSGLEFIELLDNPPLFVFTTAYSQYAVEGFDLNAVDYLLKPIRRSRFIKAVTRVKEVHSQRNPLIANNIFSSVGGENKKEDFIFIKSEYENIKVKIEDITYVQGLKDYLKVHLVQCNKPILTLMSFKQLADRLNSSSFERVHKSFLVNINHIDAVQRNRIVLSDMRIPIGERYKPNVLSRLGIS</sequence>
<dbReference type="Gene3D" id="3.40.50.2300">
    <property type="match status" value="1"/>
</dbReference>
<dbReference type="SUPFAM" id="SSF52172">
    <property type="entry name" value="CheY-like"/>
    <property type="match status" value="1"/>
</dbReference>
<dbReference type="SMART" id="SM00448">
    <property type="entry name" value="REC"/>
    <property type="match status" value="1"/>
</dbReference>
<dbReference type="GO" id="GO:0000976">
    <property type="term" value="F:transcription cis-regulatory region binding"/>
    <property type="evidence" value="ECO:0007669"/>
    <property type="project" value="TreeGrafter"/>
</dbReference>
<dbReference type="EMBL" id="MTBC01000002">
    <property type="protein sequence ID" value="OQD43649.1"/>
    <property type="molecule type" value="Genomic_DNA"/>
</dbReference>
<comment type="caution">
    <text evidence="5">The sequence shown here is derived from an EMBL/GenBank/DDBJ whole genome shotgun (WGS) entry which is preliminary data.</text>
</comment>
<feature type="domain" description="HTH LytTR-type" evidence="4">
    <location>
        <begin position="150"/>
        <end position="241"/>
    </location>
</feature>
<dbReference type="Pfam" id="PF04397">
    <property type="entry name" value="LytTR"/>
    <property type="match status" value="1"/>
</dbReference>
<dbReference type="Pfam" id="PF00072">
    <property type="entry name" value="Response_reg"/>
    <property type="match status" value="1"/>
</dbReference>
<accession>A0A1V6LU31</accession>
<dbReference type="GO" id="GO:0006355">
    <property type="term" value="P:regulation of DNA-templated transcription"/>
    <property type="evidence" value="ECO:0007669"/>
    <property type="project" value="TreeGrafter"/>
</dbReference>